<evidence type="ECO:0000256" key="6">
    <source>
        <dbReference type="ARBA" id="ARBA00023136"/>
    </source>
</evidence>
<evidence type="ECO:0000256" key="3">
    <source>
        <dbReference type="ARBA" id="ARBA00020822"/>
    </source>
</evidence>
<keyword evidence="6 8" id="KW-0472">Membrane</keyword>
<evidence type="ECO:0000256" key="4">
    <source>
        <dbReference type="ARBA" id="ARBA00022692"/>
    </source>
</evidence>
<dbReference type="GO" id="GO:0034975">
    <property type="term" value="P:protein folding in endoplasmic reticulum"/>
    <property type="evidence" value="ECO:0007669"/>
    <property type="project" value="TreeGrafter"/>
</dbReference>
<keyword evidence="4 8" id="KW-0812">Transmembrane</keyword>
<reference evidence="9 10" key="1">
    <citation type="journal article" date="2021" name="DNA Res.">
        <title>Genome analysis of Candida subhashii reveals its hybrid nature and dual mitochondrial genome conformations.</title>
        <authorList>
            <person name="Mixao V."/>
            <person name="Hegedusova E."/>
            <person name="Saus E."/>
            <person name="Pryszcz L.P."/>
            <person name="Cillingova A."/>
            <person name="Nosek J."/>
            <person name="Gabaldon T."/>
        </authorList>
    </citation>
    <scope>NUCLEOTIDE SEQUENCE [LARGE SCALE GENOMIC DNA]</scope>
    <source>
        <strain evidence="9 10">CBS 10753</strain>
    </source>
</reference>
<proteinExistence type="inferred from homology"/>
<dbReference type="PIRSF" id="PIRSF010045">
    <property type="entry name" value="DUF850_TM_euk"/>
    <property type="match status" value="1"/>
</dbReference>
<feature type="transmembrane region" description="Helical" evidence="8">
    <location>
        <begin position="130"/>
        <end position="157"/>
    </location>
</feature>
<keyword evidence="5 8" id="KW-1133">Transmembrane helix</keyword>
<dbReference type="AlphaFoldDB" id="A0A8J5UYS9"/>
<dbReference type="GeneID" id="73468710"/>
<dbReference type="OrthoDB" id="6745403at2759"/>
<evidence type="ECO:0000256" key="5">
    <source>
        <dbReference type="ARBA" id="ARBA00022989"/>
    </source>
</evidence>
<organism evidence="9 10">
    <name type="scientific">[Candida] subhashii</name>
    <dbReference type="NCBI Taxonomy" id="561895"/>
    <lineage>
        <taxon>Eukaryota</taxon>
        <taxon>Fungi</taxon>
        <taxon>Dikarya</taxon>
        <taxon>Ascomycota</taxon>
        <taxon>Saccharomycotina</taxon>
        <taxon>Pichiomycetes</taxon>
        <taxon>Debaryomycetaceae</taxon>
        <taxon>Spathaspora</taxon>
    </lineage>
</organism>
<feature type="transmembrane region" description="Helical" evidence="8">
    <location>
        <begin position="15"/>
        <end position="35"/>
    </location>
</feature>
<accession>A0A8J5UYS9</accession>
<dbReference type="Pfam" id="PF01956">
    <property type="entry name" value="EMC3_TMCO1"/>
    <property type="match status" value="1"/>
</dbReference>
<sequence>MAVTPDLLLDPQLKYWVLLPISLTMVLVGLLRSNITTLFITPKPKLPAYKISRQQQFLQQVTSFKSNNNKVLTPEEFSQRKQYYLSQLSDTHFQNIDPSQSSSEQQQPSLSQLFDPNQNEAMMNMAKGNLLNYIPQTIIMAWVNYFFAGFIIMKLPFGITDGFKPMLQSGGAPPDLSVRYVSSISWYFVNLMGLKPIYSLIMGRGEADELMMQQTQQQQQQAPVMGGGPGQPSADKVFKKEFENVQILEQTESIYVGIVDRVLKQYE</sequence>
<dbReference type="Proteomes" id="UP000694255">
    <property type="component" value="Unassembled WGS sequence"/>
</dbReference>
<evidence type="ECO:0000256" key="8">
    <source>
        <dbReference type="SAM" id="Phobius"/>
    </source>
</evidence>
<protein>
    <recommendedName>
        <fullName evidence="3 7">ER membrane protein complex subunit 3</fullName>
    </recommendedName>
</protein>
<dbReference type="InterPro" id="IPR008568">
    <property type="entry name" value="EMC3"/>
</dbReference>
<comment type="function">
    <text evidence="7">The EMC seems to be required for efficient folding of proteins in the endoplasmic reticulum (ER).</text>
</comment>
<gene>
    <name evidence="9" type="ORF">J8A68_001909</name>
</gene>
<comment type="subcellular location">
    <subcellularLocation>
        <location evidence="1">Membrane</location>
        <topology evidence="1">Multi-pass membrane protein</topology>
    </subcellularLocation>
</comment>
<comment type="caution">
    <text evidence="9">The sequence shown here is derived from an EMBL/GenBank/DDBJ whole genome shotgun (WGS) entry which is preliminary data.</text>
</comment>
<dbReference type="SMART" id="SM01415">
    <property type="entry name" value="DUF106"/>
    <property type="match status" value="1"/>
</dbReference>
<evidence type="ECO:0000256" key="7">
    <source>
        <dbReference type="PIRNR" id="PIRNR010045"/>
    </source>
</evidence>
<dbReference type="GO" id="GO:0072546">
    <property type="term" value="C:EMC complex"/>
    <property type="evidence" value="ECO:0007669"/>
    <property type="project" value="TreeGrafter"/>
</dbReference>
<dbReference type="RefSeq" id="XP_049264797.1">
    <property type="nucleotide sequence ID" value="XM_049405603.1"/>
</dbReference>
<evidence type="ECO:0000256" key="2">
    <source>
        <dbReference type="ARBA" id="ARBA00005376"/>
    </source>
</evidence>
<evidence type="ECO:0000313" key="9">
    <source>
        <dbReference type="EMBL" id="KAG7664565.1"/>
    </source>
</evidence>
<name>A0A8J5UYS9_9ASCO</name>
<dbReference type="EMBL" id="JAGSYN010000072">
    <property type="protein sequence ID" value="KAG7664565.1"/>
    <property type="molecule type" value="Genomic_DNA"/>
</dbReference>
<evidence type="ECO:0000313" key="10">
    <source>
        <dbReference type="Proteomes" id="UP000694255"/>
    </source>
</evidence>
<keyword evidence="10" id="KW-1185">Reference proteome</keyword>
<dbReference type="PANTHER" id="PTHR13116">
    <property type="entry name" value="ER MEMBRANE PROTEIN COMPLEX SUBUNIT 3"/>
    <property type="match status" value="1"/>
</dbReference>
<comment type="similarity">
    <text evidence="2 7">Belongs to the EMC3 family.</text>
</comment>
<dbReference type="InterPro" id="IPR002809">
    <property type="entry name" value="EMC3/TMCO1"/>
</dbReference>
<evidence type="ECO:0000256" key="1">
    <source>
        <dbReference type="ARBA" id="ARBA00004141"/>
    </source>
</evidence>
<dbReference type="PANTHER" id="PTHR13116:SF5">
    <property type="entry name" value="ER MEMBRANE PROTEIN COMPLEX SUBUNIT 3"/>
    <property type="match status" value="1"/>
</dbReference>